<dbReference type="KEGG" id="bfn:OI25_7006"/>
<dbReference type="EMBL" id="CP010027">
    <property type="protein sequence ID" value="AJZ62265.1"/>
    <property type="molecule type" value="Genomic_DNA"/>
</dbReference>
<feature type="region of interest" description="Disordered" evidence="1">
    <location>
        <begin position="225"/>
        <end position="322"/>
    </location>
</feature>
<feature type="compositionally biased region" description="Low complexity" evidence="1">
    <location>
        <begin position="247"/>
        <end position="270"/>
    </location>
</feature>
<feature type="region of interest" description="Disordered" evidence="1">
    <location>
        <begin position="142"/>
        <end position="185"/>
    </location>
</feature>
<evidence type="ECO:0000313" key="2">
    <source>
        <dbReference type="EMBL" id="AJZ62265.1"/>
    </source>
</evidence>
<evidence type="ECO:0008006" key="4">
    <source>
        <dbReference type="Google" id="ProtNLM"/>
    </source>
</evidence>
<reference evidence="2 3" key="1">
    <citation type="journal article" date="2015" name="Genome Announc.">
        <title>Complete genome sequences for 59 burkholderia isolates, both pathogenic and near neighbor.</title>
        <authorList>
            <person name="Johnson S.L."/>
            <person name="Bishop-Lilly K.A."/>
            <person name="Ladner J.T."/>
            <person name="Daligault H.E."/>
            <person name="Davenport K.W."/>
            <person name="Jaissle J."/>
            <person name="Frey K.G."/>
            <person name="Koroleva G.I."/>
            <person name="Bruce D.C."/>
            <person name="Coyne S.R."/>
            <person name="Broomall S.M."/>
            <person name="Li P.E."/>
            <person name="Teshima H."/>
            <person name="Gibbons H.S."/>
            <person name="Palacios G.F."/>
            <person name="Rosenzweig C.N."/>
            <person name="Redden C.L."/>
            <person name="Xu Y."/>
            <person name="Minogue T.D."/>
            <person name="Chain P.S."/>
        </authorList>
    </citation>
    <scope>NUCLEOTIDE SEQUENCE [LARGE SCALE GENOMIC DNA]</scope>
    <source>
        <strain evidence="2 3">ATCC BAA-463</strain>
    </source>
</reference>
<feature type="compositionally biased region" description="Basic and acidic residues" evidence="1">
    <location>
        <begin position="157"/>
        <end position="168"/>
    </location>
</feature>
<organism evidence="2 3">
    <name type="scientific">Paraburkholderia fungorum</name>
    <dbReference type="NCBI Taxonomy" id="134537"/>
    <lineage>
        <taxon>Bacteria</taxon>
        <taxon>Pseudomonadati</taxon>
        <taxon>Pseudomonadota</taxon>
        <taxon>Betaproteobacteria</taxon>
        <taxon>Burkholderiales</taxon>
        <taxon>Burkholderiaceae</taxon>
        <taxon>Paraburkholderia</taxon>
    </lineage>
</organism>
<feature type="compositionally biased region" description="Polar residues" evidence="1">
    <location>
        <begin position="147"/>
        <end position="156"/>
    </location>
</feature>
<accession>A0AAU8T7L1</accession>
<dbReference type="AlphaFoldDB" id="A0AAU8T7L1"/>
<name>A0AAU8T7L1_9BURK</name>
<feature type="region of interest" description="Disordered" evidence="1">
    <location>
        <begin position="43"/>
        <end position="63"/>
    </location>
</feature>
<evidence type="ECO:0000256" key="1">
    <source>
        <dbReference type="SAM" id="MobiDB-lite"/>
    </source>
</evidence>
<protein>
    <recommendedName>
        <fullName evidence="4">DUF4148 domain-containing protein</fullName>
    </recommendedName>
</protein>
<dbReference type="RefSeq" id="WP_046572926.1">
    <property type="nucleotide sequence ID" value="NZ_CP010027.1"/>
</dbReference>
<proteinExistence type="predicted"/>
<evidence type="ECO:0000313" key="3">
    <source>
        <dbReference type="Proteomes" id="UP000032614"/>
    </source>
</evidence>
<sequence length="322" mass="32154">MISEPSKIVLTSLIVGTLGIAAYISQSDKNWLPADDLGLEHGNTLARDAGGGTNSGSVSSGPVLTSGGSAAAIAGNLDAARHSLQRNDLAAAQAQLDAVRPAHRGDDQVRALQREVAARMEQAQQAQAAVQVRKPTRQAIKPAHAASLSSSNTVRSSEGHVATREQPKRVPASYAKTRRVPETAVTTAGAGSVLSGAASAVDAPATGRALPSVPAGVAEVSNVADAPADSKPTVPASTAQSVPRAELTAQAASAQSAQSAQSAPQLTPAAGTSANSEGGVKTRAQVRAEIARARADGALPAFGNPDPAGPGGAPSLTLAPRP</sequence>
<dbReference type="Proteomes" id="UP000032614">
    <property type="component" value="Chromosome 2"/>
</dbReference>
<gene>
    <name evidence="2" type="ORF">OI25_7006</name>
</gene>
<dbReference type="GeneID" id="66520757"/>